<comment type="caution">
    <text evidence="1">The sequence shown here is derived from an EMBL/GenBank/DDBJ whole genome shotgun (WGS) entry which is preliminary data.</text>
</comment>
<sequence>MTKSFSSDTCIDSATFGTKTAGQLGQPHSHLPPVSVQNASSIGILPNSVSTPSSAFTIWSALSQQTGVLSGSSAAANALNSSGSGTGTGPVGSVPVNSCLSPSPVAALLPRENARDLIKLLMPLLRCEQMELRESAIAALGRINPGAFR</sequence>
<evidence type="ECO:0000313" key="2">
    <source>
        <dbReference type="Proteomes" id="UP000784294"/>
    </source>
</evidence>
<keyword evidence="2" id="KW-1185">Reference proteome</keyword>
<protein>
    <submittedName>
        <fullName evidence="1">Uncharacterized protein</fullName>
    </submittedName>
</protein>
<proteinExistence type="predicted"/>
<dbReference type="OrthoDB" id="6287725at2759"/>
<organism evidence="1 2">
    <name type="scientific">Protopolystoma xenopodis</name>
    <dbReference type="NCBI Taxonomy" id="117903"/>
    <lineage>
        <taxon>Eukaryota</taxon>
        <taxon>Metazoa</taxon>
        <taxon>Spiralia</taxon>
        <taxon>Lophotrochozoa</taxon>
        <taxon>Platyhelminthes</taxon>
        <taxon>Monogenea</taxon>
        <taxon>Polyopisthocotylea</taxon>
        <taxon>Polystomatidea</taxon>
        <taxon>Polystomatidae</taxon>
        <taxon>Protopolystoma</taxon>
    </lineage>
</organism>
<accession>A0A448WBA9</accession>
<name>A0A448WBA9_9PLAT</name>
<dbReference type="AlphaFoldDB" id="A0A448WBA9"/>
<dbReference type="Proteomes" id="UP000784294">
    <property type="component" value="Unassembled WGS sequence"/>
</dbReference>
<evidence type="ECO:0000313" key="1">
    <source>
        <dbReference type="EMBL" id="VEL07546.1"/>
    </source>
</evidence>
<gene>
    <name evidence="1" type="ORF">PXEA_LOCUS986</name>
</gene>
<dbReference type="EMBL" id="CAAALY010001973">
    <property type="protein sequence ID" value="VEL07546.1"/>
    <property type="molecule type" value="Genomic_DNA"/>
</dbReference>
<reference evidence="1" key="1">
    <citation type="submission" date="2018-11" db="EMBL/GenBank/DDBJ databases">
        <authorList>
            <consortium name="Pathogen Informatics"/>
        </authorList>
    </citation>
    <scope>NUCLEOTIDE SEQUENCE</scope>
</reference>